<dbReference type="PANTHER" id="PTHR24320">
    <property type="entry name" value="RETINOL DEHYDROGENASE"/>
    <property type="match status" value="1"/>
</dbReference>
<dbReference type="EMBL" id="PUGF01000003">
    <property type="protein sequence ID" value="PRC94346.1"/>
    <property type="molecule type" value="Genomic_DNA"/>
</dbReference>
<dbReference type="Pfam" id="PF00106">
    <property type="entry name" value="adh_short"/>
    <property type="match status" value="1"/>
</dbReference>
<gene>
    <name evidence="3" type="ORF">S2091_0967</name>
</gene>
<dbReference type="SUPFAM" id="SSF51735">
    <property type="entry name" value="NAD(P)-binding Rossmann-fold domains"/>
    <property type="match status" value="1"/>
</dbReference>
<dbReference type="Proteomes" id="UP000237839">
    <property type="component" value="Unassembled WGS sequence"/>
</dbReference>
<evidence type="ECO:0000256" key="1">
    <source>
        <dbReference type="ARBA" id="ARBA00006484"/>
    </source>
</evidence>
<dbReference type="RefSeq" id="WP_105530670.1">
    <property type="nucleotide sequence ID" value="NZ_PUGF01000003.1"/>
</dbReference>
<dbReference type="PANTHER" id="PTHR24320:SF274">
    <property type="entry name" value="CHAIN DEHYDROGENASE, PUTATIVE (AFU_ORTHOLOGUE AFUA_4G00440)-RELATED"/>
    <property type="match status" value="1"/>
</dbReference>
<accession>A0A2S9H3A8</accession>
<evidence type="ECO:0000313" key="4">
    <source>
        <dbReference type="Proteomes" id="UP000237839"/>
    </source>
</evidence>
<organism evidence="3 4">
    <name type="scientific">Solimicrobium silvestre</name>
    <dbReference type="NCBI Taxonomy" id="2099400"/>
    <lineage>
        <taxon>Bacteria</taxon>
        <taxon>Pseudomonadati</taxon>
        <taxon>Pseudomonadota</taxon>
        <taxon>Betaproteobacteria</taxon>
        <taxon>Burkholderiales</taxon>
        <taxon>Oxalobacteraceae</taxon>
        <taxon>Solimicrobium</taxon>
    </lineage>
</organism>
<evidence type="ECO:0000256" key="2">
    <source>
        <dbReference type="ARBA" id="ARBA00023002"/>
    </source>
</evidence>
<dbReference type="Gene3D" id="3.40.50.720">
    <property type="entry name" value="NAD(P)-binding Rossmann-like Domain"/>
    <property type="match status" value="1"/>
</dbReference>
<protein>
    <submittedName>
        <fullName evidence="3">Dehydrogenases with different specificities (Related to short-chain alcohol dehydrogenases)</fullName>
    </submittedName>
</protein>
<dbReference type="GO" id="GO:0016491">
    <property type="term" value="F:oxidoreductase activity"/>
    <property type="evidence" value="ECO:0007669"/>
    <property type="project" value="UniProtKB-KW"/>
</dbReference>
<dbReference type="PRINTS" id="PR00081">
    <property type="entry name" value="GDHRDH"/>
</dbReference>
<dbReference type="AlphaFoldDB" id="A0A2S9H3A8"/>
<comment type="caution">
    <text evidence="3">The sequence shown here is derived from an EMBL/GenBank/DDBJ whole genome shotgun (WGS) entry which is preliminary data.</text>
</comment>
<reference evidence="3 4" key="1">
    <citation type="submission" date="2018-02" db="EMBL/GenBank/DDBJ databases">
        <title>Solimicrobium silvestre gen. nov., sp. nov., isolated from alpine forest soil.</title>
        <authorList>
            <person name="Margesin R."/>
            <person name="Albuquerque L."/>
            <person name="Zhang D.-C."/>
            <person name="Froufe H.J.C."/>
            <person name="Severino R."/>
            <person name="Roxo I."/>
            <person name="Egas C."/>
            <person name="Da Costa M.S."/>
        </authorList>
    </citation>
    <scope>NUCLEOTIDE SEQUENCE [LARGE SCALE GENOMIC DNA]</scope>
    <source>
        <strain evidence="3 4">S20-91</strain>
    </source>
</reference>
<keyword evidence="2" id="KW-0560">Oxidoreductase</keyword>
<keyword evidence="4" id="KW-1185">Reference proteome</keyword>
<dbReference type="InterPro" id="IPR002347">
    <property type="entry name" value="SDR_fam"/>
</dbReference>
<proteinExistence type="inferred from homology"/>
<evidence type="ECO:0000313" key="3">
    <source>
        <dbReference type="EMBL" id="PRC94346.1"/>
    </source>
</evidence>
<sequence>MARILITGSAGGIGQMTARVLLEEGHSVVLHARNGERAKEAHEALPDAEAVLVADLRSISETRSMAESANKLGSFDAIIHNAGAMPLTQSISSDGISELFSVNVLAPYILTAMMERVERFIYIGSGAHRASSAHFNDLQWTTRQWNRNDAYAESKLYGVLLTFAVPRFLPNVLANAVSPGWVATRMGGKNATDDLKESPRTQAWLAVSNSSAAKVSGGYFFHFEQGSANEIAYQTDIQDRLLAECRRVSGISFPASPGAISFSKEA</sequence>
<dbReference type="InterPro" id="IPR036291">
    <property type="entry name" value="NAD(P)-bd_dom_sf"/>
</dbReference>
<comment type="similarity">
    <text evidence="1">Belongs to the short-chain dehydrogenases/reductases (SDR) family.</text>
</comment>
<name>A0A2S9H3A8_9BURK</name>
<dbReference type="OrthoDB" id="5786478at2"/>